<reference evidence="4" key="1">
    <citation type="submission" date="2016-06" db="EMBL/GenBank/DDBJ databases">
        <title>Parallel loss of symbiosis genes in relatives of nitrogen-fixing non-legume Parasponia.</title>
        <authorList>
            <person name="Van Velzen R."/>
            <person name="Holmer R."/>
            <person name="Bu F."/>
            <person name="Rutten L."/>
            <person name="Van Zeijl A."/>
            <person name="Liu W."/>
            <person name="Santuari L."/>
            <person name="Cao Q."/>
            <person name="Sharma T."/>
            <person name="Shen D."/>
            <person name="Roswanjaya Y."/>
            <person name="Wardhani T."/>
            <person name="Kalhor M.S."/>
            <person name="Jansen J."/>
            <person name="Van den Hoogen J."/>
            <person name="Gungor B."/>
            <person name="Hartog M."/>
            <person name="Hontelez J."/>
            <person name="Verver J."/>
            <person name="Yang W.-C."/>
            <person name="Schijlen E."/>
            <person name="Repin R."/>
            <person name="Schilthuizen M."/>
            <person name="Schranz E."/>
            <person name="Heidstra R."/>
            <person name="Miyata K."/>
            <person name="Fedorova E."/>
            <person name="Kohlen W."/>
            <person name="Bisseling T."/>
            <person name="Smit S."/>
            <person name="Geurts R."/>
        </authorList>
    </citation>
    <scope>NUCLEOTIDE SEQUENCE [LARGE SCALE GENOMIC DNA]</scope>
    <source>
        <strain evidence="4">cv. RG33-2</strain>
    </source>
</reference>
<protein>
    <submittedName>
        <fullName evidence="3">Uncharacterized protein</fullName>
    </submittedName>
</protein>
<feature type="transmembrane region" description="Helical" evidence="2">
    <location>
        <begin position="15"/>
        <end position="36"/>
    </location>
</feature>
<dbReference type="Proteomes" id="UP000237000">
    <property type="component" value="Unassembled WGS sequence"/>
</dbReference>
<comment type="caution">
    <text evidence="3">The sequence shown here is derived from an EMBL/GenBank/DDBJ whole genome shotgun (WGS) entry which is preliminary data.</text>
</comment>
<evidence type="ECO:0000256" key="2">
    <source>
        <dbReference type="SAM" id="Phobius"/>
    </source>
</evidence>
<keyword evidence="2" id="KW-0472">Membrane</keyword>
<organism evidence="3 4">
    <name type="scientific">Trema orientale</name>
    <name type="common">Charcoal tree</name>
    <name type="synonym">Celtis orientalis</name>
    <dbReference type="NCBI Taxonomy" id="63057"/>
    <lineage>
        <taxon>Eukaryota</taxon>
        <taxon>Viridiplantae</taxon>
        <taxon>Streptophyta</taxon>
        <taxon>Embryophyta</taxon>
        <taxon>Tracheophyta</taxon>
        <taxon>Spermatophyta</taxon>
        <taxon>Magnoliopsida</taxon>
        <taxon>eudicotyledons</taxon>
        <taxon>Gunneridae</taxon>
        <taxon>Pentapetalae</taxon>
        <taxon>rosids</taxon>
        <taxon>fabids</taxon>
        <taxon>Rosales</taxon>
        <taxon>Cannabaceae</taxon>
        <taxon>Trema</taxon>
    </lineage>
</organism>
<gene>
    <name evidence="3" type="ORF">TorRG33x02_215720</name>
</gene>
<evidence type="ECO:0000256" key="1">
    <source>
        <dbReference type="SAM" id="MobiDB-lite"/>
    </source>
</evidence>
<proteinExistence type="predicted"/>
<dbReference type="EMBL" id="JXTC01000190">
    <property type="protein sequence ID" value="PON82643.1"/>
    <property type="molecule type" value="Genomic_DNA"/>
</dbReference>
<keyword evidence="4" id="KW-1185">Reference proteome</keyword>
<evidence type="ECO:0000313" key="4">
    <source>
        <dbReference type="Proteomes" id="UP000237000"/>
    </source>
</evidence>
<dbReference type="AlphaFoldDB" id="A0A2P5EAS2"/>
<feature type="region of interest" description="Disordered" evidence="1">
    <location>
        <begin position="47"/>
        <end position="67"/>
    </location>
</feature>
<evidence type="ECO:0000313" key="3">
    <source>
        <dbReference type="EMBL" id="PON82643.1"/>
    </source>
</evidence>
<accession>A0A2P5EAS2</accession>
<keyword evidence="2" id="KW-0812">Transmembrane</keyword>
<sequence>NKTKQRIITKIQDDIFWVLIIILVILKPVKVTLFALTKLEFLNKPTISPTSPSPHSSTTITTTPPGRTVLSISATNRDGNNASAKWALKAKSKTLSKNGKLCGSARLTSGGESTNSVPVTSTTPIWARPMTSWPAPADTQMTLEWLWRRPRSRNGWKKWVKEETLLCHEWVDQRRLFFFSMVTIWRGEG</sequence>
<dbReference type="OrthoDB" id="10496028at2759"/>
<dbReference type="InParanoid" id="A0A2P5EAS2"/>
<name>A0A2P5EAS2_TREOI</name>
<feature type="non-terminal residue" evidence="3">
    <location>
        <position position="1"/>
    </location>
</feature>
<feature type="compositionally biased region" description="Low complexity" evidence="1">
    <location>
        <begin position="47"/>
        <end position="65"/>
    </location>
</feature>
<keyword evidence="2" id="KW-1133">Transmembrane helix</keyword>